<dbReference type="AlphaFoldDB" id="A0A2W1BLZ6"/>
<protein>
    <submittedName>
        <fullName evidence="1">Uncharacterized protein</fullName>
    </submittedName>
</protein>
<accession>A0A2W1BLZ6</accession>
<feature type="non-terminal residue" evidence="1">
    <location>
        <position position="76"/>
    </location>
</feature>
<evidence type="ECO:0000313" key="1">
    <source>
        <dbReference type="EMBL" id="PZC73730.1"/>
    </source>
</evidence>
<evidence type="ECO:0000313" key="2">
    <source>
        <dbReference type="Proteomes" id="UP000249218"/>
    </source>
</evidence>
<dbReference type="Proteomes" id="UP000249218">
    <property type="component" value="Unassembled WGS sequence"/>
</dbReference>
<keyword evidence="2" id="KW-1185">Reference proteome</keyword>
<dbReference type="EMBL" id="KZ150088">
    <property type="protein sequence ID" value="PZC73730.1"/>
    <property type="molecule type" value="Genomic_DNA"/>
</dbReference>
<gene>
    <name evidence="1" type="primary">HaOG208914</name>
    <name evidence="1" type="ORF">B5X24_HaOG208914</name>
</gene>
<proteinExistence type="predicted"/>
<reference evidence="1 2" key="1">
    <citation type="journal article" date="2017" name="BMC Biol.">
        <title>Genomic innovations, transcriptional plasticity and gene loss underlying the evolution and divergence of two highly polyphagous and invasive Helicoverpa pest species.</title>
        <authorList>
            <person name="Pearce S.L."/>
            <person name="Clarke D.F."/>
            <person name="East P.D."/>
            <person name="Elfekih S."/>
            <person name="Gordon K.H."/>
            <person name="Jermiin L.S."/>
            <person name="McGaughran A."/>
            <person name="Oakeshott J.G."/>
            <person name="Papanikolaou A."/>
            <person name="Perera O.P."/>
            <person name="Rane R.V."/>
            <person name="Richards S."/>
            <person name="Tay W.T."/>
            <person name="Walsh T.K."/>
            <person name="Anderson A."/>
            <person name="Anderson C.J."/>
            <person name="Asgari S."/>
            <person name="Board P.G."/>
            <person name="Bretschneider A."/>
            <person name="Campbell P.M."/>
            <person name="Chertemps T."/>
            <person name="Christeller J.T."/>
            <person name="Coppin C.W."/>
            <person name="Downes S.J."/>
            <person name="Duan G."/>
            <person name="Farnsworth C.A."/>
            <person name="Good R.T."/>
            <person name="Han L.B."/>
            <person name="Han Y.C."/>
            <person name="Hatje K."/>
            <person name="Horne I."/>
            <person name="Huang Y.P."/>
            <person name="Hughes D.S."/>
            <person name="Jacquin-Joly E."/>
            <person name="James W."/>
            <person name="Jhangiani S."/>
            <person name="Kollmar M."/>
            <person name="Kuwar S.S."/>
            <person name="Li S."/>
            <person name="Liu N.Y."/>
            <person name="Maibeche M.T."/>
            <person name="Miller J.R."/>
            <person name="Montagne N."/>
            <person name="Perry T."/>
            <person name="Qu J."/>
            <person name="Song S.V."/>
            <person name="Sutton G.G."/>
            <person name="Vogel H."/>
            <person name="Walenz B.P."/>
            <person name="Xu W."/>
            <person name="Zhang H.J."/>
            <person name="Zou Z."/>
            <person name="Batterham P."/>
            <person name="Edwards O.R."/>
            <person name="Feyereisen R."/>
            <person name="Gibbs R.A."/>
            <person name="Heckel D.G."/>
            <person name="McGrath A."/>
            <person name="Robin C."/>
            <person name="Scherer S.E."/>
            <person name="Worley K.C."/>
            <person name="Wu Y.D."/>
        </authorList>
    </citation>
    <scope>NUCLEOTIDE SEQUENCE [LARGE SCALE GENOMIC DNA]</scope>
    <source>
        <strain evidence="1">Harm_GR_Male_#8</strain>
        <tissue evidence="1">Whole organism</tissue>
    </source>
</reference>
<organism evidence="1 2">
    <name type="scientific">Helicoverpa armigera</name>
    <name type="common">Cotton bollworm</name>
    <name type="synonym">Heliothis armigera</name>
    <dbReference type="NCBI Taxonomy" id="29058"/>
    <lineage>
        <taxon>Eukaryota</taxon>
        <taxon>Metazoa</taxon>
        <taxon>Ecdysozoa</taxon>
        <taxon>Arthropoda</taxon>
        <taxon>Hexapoda</taxon>
        <taxon>Insecta</taxon>
        <taxon>Pterygota</taxon>
        <taxon>Neoptera</taxon>
        <taxon>Endopterygota</taxon>
        <taxon>Lepidoptera</taxon>
        <taxon>Glossata</taxon>
        <taxon>Ditrysia</taxon>
        <taxon>Noctuoidea</taxon>
        <taxon>Noctuidae</taxon>
        <taxon>Heliothinae</taxon>
        <taxon>Helicoverpa</taxon>
    </lineage>
</organism>
<name>A0A2W1BLZ6_HELAM</name>
<sequence length="76" mass="9045">MGYFGHIARRDANNLERLIVTGKVEGRRPRGRSPIRWSDQITKELEMPMNVAMHQATERNKWRHLVDKIRRSHDPQ</sequence>